<evidence type="ECO:0000313" key="3">
    <source>
        <dbReference type="Proteomes" id="UP000013783"/>
    </source>
</evidence>
<reference evidence="1 3" key="1">
    <citation type="submission" date="2013-02" db="EMBL/GenBank/DDBJ databases">
        <title>The Genome Sequence of Enterococcus malodoratus ATCC_43197.</title>
        <authorList>
            <consortium name="The Broad Institute Genome Sequencing Platform"/>
            <consortium name="The Broad Institute Genome Sequencing Center for Infectious Disease"/>
            <person name="Earl A.M."/>
            <person name="Gilmore M.S."/>
            <person name="Lebreton F."/>
            <person name="Walker B."/>
            <person name="Young S.K."/>
            <person name="Zeng Q."/>
            <person name="Gargeya S."/>
            <person name="Fitzgerald M."/>
            <person name="Haas B."/>
            <person name="Abouelleil A."/>
            <person name="Alvarado L."/>
            <person name="Arachchi H.M."/>
            <person name="Berlin A.M."/>
            <person name="Chapman S.B."/>
            <person name="Dewar J."/>
            <person name="Goldberg J."/>
            <person name="Griggs A."/>
            <person name="Gujja S."/>
            <person name="Hansen M."/>
            <person name="Howarth C."/>
            <person name="Imamovic A."/>
            <person name="Larimer J."/>
            <person name="McCowan C."/>
            <person name="Murphy C."/>
            <person name="Neiman D."/>
            <person name="Pearson M."/>
            <person name="Priest M."/>
            <person name="Roberts A."/>
            <person name="Saif S."/>
            <person name="Shea T."/>
            <person name="Sisk P."/>
            <person name="Sykes S."/>
            <person name="Wortman J."/>
            <person name="Nusbaum C."/>
            <person name="Birren B."/>
        </authorList>
    </citation>
    <scope>NUCLEOTIDE SEQUENCE [LARGE SCALE GENOMIC DNA]</scope>
    <source>
        <strain evidence="1 3">ATCC 43197</strain>
    </source>
</reference>
<dbReference type="AlphaFoldDB" id="R2QMI9"/>
<dbReference type="Proteomes" id="UP000013783">
    <property type="component" value="Unassembled WGS sequence"/>
</dbReference>
<accession>R2QMI9</accession>
<name>R2QMI9_9ENTE</name>
<evidence type="ECO:0000313" key="1">
    <source>
        <dbReference type="EMBL" id="EOH72845.1"/>
    </source>
</evidence>
<organism evidence="1 3">
    <name type="scientific">Enterococcus malodoratus ATCC 43197</name>
    <dbReference type="NCBI Taxonomy" id="1158601"/>
    <lineage>
        <taxon>Bacteria</taxon>
        <taxon>Bacillati</taxon>
        <taxon>Bacillota</taxon>
        <taxon>Bacilli</taxon>
        <taxon>Lactobacillales</taxon>
        <taxon>Enterococcaceae</taxon>
        <taxon>Enterococcus</taxon>
    </lineage>
</organism>
<proteinExistence type="predicted"/>
<dbReference type="EMBL" id="AJAK01000028">
    <property type="protein sequence ID" value="EOH72845.1"/>
    <property type="molecule type" value="Genomic_DNA"/>
</dbReference>
<protein>
    <submittedName>
        <fullName evidence="1">Uncharacterized protein</fullName>
    </submittedName>
</protein>
<dbReference type="Proteomes" id="UP000014148">
    <property type="component" value="Unassembled WGS sequence"/>
</dbReference>
<keyword evidence="4" id="KW-1185">Reference proteome</keyword>
<gene>
    <name evidence="2" type="ORF">I585_02914</name>
    <name evidence="1" type="ORF">UAI_03729</name>
</gene>
<sequence length="29" mass="3290">MGKDLTSIFDSNEEEIVTDLFFTPIVKLS</sequence>
<dbReference type="EMBL" id="ASWA01000003">
    <property type="protein sequence ID" value="EOT67393.1"/>
    <property type="molecule type" value="Genomic_DNA"/>
</dbReference>
<evidence type="ECO:0000313" key="2">
    <source>
        <dbReference type="EMBL" id="EOT67393.1"/>
    </source>
</evidence>
<comment type="caution">
    <text evidence="1">The sequence shown here is derived from an EMBL/GenBank/DDBJ whole genome shotgun (WGS) entry which is preliminary data.</text>
</comment>
<evidence type="ECO:0000313" key="4">
    <source>
        <dbReference type="Proteomes" id="UP000014148"/>
    </source>
</evidence>
<reference evidence="2 4" key="2">
    <citation type="submission" date="2013-03" db="EMBL/GenBank/DDBJ databases">
        <title>The Genome Sequence of Enterococcus malodoratus ATCC_43197 (PacBio/Illumina hybrid assembly).</title>
        <authorList>
            <consortium name="The Broad Institute Genomics Platform"/>
            <consortium name="The Broad Institute Genome Sequencing Center for Infectious Disease"/>
            <person name="Earl A."/>
            <person name="Russ C."/>
            <person name="Gilmore M."/>
            <person name="Surin D."/>
            <person name="Walker B."/>
            <person name="Young S."/>
            <person name="Zeng Q."/>
            <person name="Gargeya S."/>
            <person name="Fitzgerald M."/>
            <person name="Haas B."/>
            <person name="Abouelleil A."/>
            <person name="Allen A.W."/>
            <person name="Alvarado L."/>
            <person name="Arachchi H.M."/>
            <person name="Berlin A.M."/>
            <person name="Chapman S.B."/>
            <person name="Gainer-Dewar J."/>
            <person name="Goldberg J."/>
            <person name="Griggs A."/>
            <person name="Gujja S."/>
            <person name="Hansen M."/>
            <person name="Howarth C."/>
            <person name="Imamovic A."/>
            <person name="Ireland A."/>
            <person name="Larimer J."/>
            <person name="McCowan C."/>
            <person name="Murphy C."/>
            <person name="Pearson M."/>
            <person name="Poon T.W."/>
            <person name="Priest M."/>
            <person name="Roberts A."/>
            <person name="Saif S."/>
            <person name="Shea T."/>
            <person name="Sisk P."/>
            <person name="Sykes S."/>
            <person name="Wortman J."/>
            <person name="Nusbaum C."/>
            <person name="Birren B."/>
        </authorList>
    </citation>
    <scope>NUCLEOTIDE SEQUENCE [LARGE SCALE GENOMIC DNA]</scope>
    <source>
        <strain evidence="2 4">ATCC 43197</strain>
    </source>
</reference>